<feature type="region of interest" description="Disordered" evidence="1">
    <location>
        <begin position="1"/>
        <end position="22"/>
    </location>
</feature>
<accession>A0AB39NYI6</accession>
<proteinExistence type="predicted"/>
<gene>
    <name evidence="2" type="ORF">AB5J56_01025</name>
</gene>
<dbReference type="RefSeq" id="WP_369229053.1">
    <property type="nucleotide sequence ID" value="NZ_CP163435.1"/>
</dbReference>
<name>A0AB39NYI6_9ACTN</name>
<evidence type="ECO:0000256" key="1">
    <source>
        <dbReference type="SAM" id="MobiDB-lite"/>
    </source>
</evidence>
<sequence>MSRFAASPGARPSGGRDAAPPVTTARVLQHRSGGRAAGRTAVVGAVAVALAGIGASADAASATAPRTPVISGATVNSGHDVIVGITHNVVFPVTVSGSDDSGLSFADVDLKGPHGGFYTTDAFCETATACTTVFTVNAHPAPGSDDPVDLANANAGTWSVDVLADANDGDSVFAPGVGSFGLKRAAQLTVNAAPEPVAKGARISVTGKLVRANWDTYRYAGYAGRAVQLQFRPKNSSTYTTVATANTSTTGTLRTTVTAVKDGYWRWNFTGTPTTGPAKATGDYVDVRP</sequence>
<protein>
    <submittedName>
        <fullName evidence="2">Calcium-binding protein</fullName>
    </submittedName>
</protein>
<dbReference type="AlphaFoldDB" id="A0AB39NYI6"/>
<evidence type="ECO:0000313" key="2">
    <source>
        <dbReference type="EMBL" id="XDQ23382.1"/>
    </source>
</evidence>
<dbReference type="EMBL" id="CP163435">
    <property type="protein sequence ID" value="XDQ23382.1"/>
    <property type="molecule type" value="Genomic_DNA"/>
</dbReference>
<reference evidence="2" key="1">
    <citation type="submission" date="2024-07" db="EMBL/GenBank/DDBJ databases">
        <authorList>
            <person name="Yu S.T."/>
        </authorList>
    </citation>
    <scope>NUCLEOTIDE SEQUENCE</scope>
    <source>
        <strain evidence="2">R21</strain>
    </source>
</reference>
<organism evidence="2">
    <name type="scientific">Streptomyces sp. R21</name>
    <dbReference type="NCBI Taxonomy" id="3238627"/>
    <lineage>
        <taxon>Bacteria</taxon>
        <taxon>Bacillati</taxon>
        <taxon>Actinomycetota</taxon>
        <taxon>Actinomycetes</taxon>
        <taxon>Kitasatosporales</taxon>
        <taxon>Streptomycetaceae</taxon>
        <taxon>Streptomyces</taxon>
    </lineage>
</organism>